<sequence length="630" mass="69951">MAGSDSDWSRVNVSNSTGANVTVPEPYVGAAAILENLAVSVPTILTYAVCFLLGTVGNVLVVFSVARFRRLRSTTNYLLGNLATADLLIVALCVPVKAAEFFLPAWELGGFLCKATALLQFLSVICSVLTLTCISIERYFAIIHPMQIRSVFTVGRARLLIAAIWVVSFLLASPALVSQTLVEYDWGTGELVYHCQQVWPTDTHRQLYSIYGLLLLFVLPMATMALSYGRIIREILKRRRKVLRQRVAGTADEAEEKHSGSFVRQETLEDFLALPHIRAELSAATTCDETADKPVQKLRIGEVNKGYELSPRNSNNPLGAASNEENRVGERNDSGEEETPTSTDEDQMPARKSSKDLVRKHKSLPVVLTSSGNSRTPDRLEQRRNTEADTLDHPLLLPQHSKEEVRERCFLERLWSFRRSVSCRGRPRTSSEETDKALAGRRRVKRVGVKRDSSLAGNFYKSTHVLADEEGVKILRMLLVVVFVFALCWGPRLILLTLTKFNLVNVHTELVYALDITFHLLTYLNSCVNPVCYAFMSRHFRQSFKDTMSSGCKKKALGRQGTPDILLTSYSSRRRQLDITATVCGLTDAGTTLTGRPSTSTGPSTRISVTSYGRTSTATAPNNMCITTEV</sequence>
<dbReference type="GO" id="GO:0005886">
    <property type="term" value="C:plasma membrane"/>
    <property type="evidence" value="ECO:0007669"/>
    <property type="project" value="TreeGrafter"/>
</dbReference>
<dbReference type="PROSITE" id="PS00237">
    <property type="entry name" value="G_PROTEIN_RECEP_F1_1"/>
    <property type="match status" value="1"/>
</dbReference>
<dbReference type="SUPFAM" id="SSF81321">
    <property type="entry name" value="Family A G protein-coupled receptor-like"/>
    <property type="match status" value="1"/>
</dbReference>
<dbReference type="Gene3D" id="1.20.1070.10">
    <property type="entry name" value="Rhodopsin 7-helix transmembrane proteins"/>
    <property type="match status" value="2"/>
</dbReference>
<gene>
    <name evidence="13" type="primary">LOC109475138</name>
</gene>
<name>A0A6P4Z3T6_BRABE</name>
<evidence type="ECO:0000313" key="13">
    <source>
        <dbReference type="RefSeq" id="XP_019631233.1"/>
    </source>
</evidence>
<keyword evidence="7 8" id="KW-0807">Transducer</keyword>
<feature type="transmembrane region" description="Helical" evidence="10">
    <location>
        <begin position="157"/>
        <end position="177"/>
    </location>
</feature>
<feature type="transmembrane region" description="Helical" evidence="10">
    <location>
        <begin position="78"/>
        <end position="98"/>
    </location>
</feature>
<evidence type="ECO:0000256" key="4">
    <source>
        <dbReference type="ARBA" id="ARBA00023040"/>
    </source>
</evidence>
<dbReference type="Proteomes" id="UP000515135">
    <property type="component" value="Unplaced"/>
</dbReference>
<evidence type="ECO:0000256" key="9">
    <source>
        <dbReference type="SAM" id="MobiDB-lite"/>
    </source>
</evidence>
<evidence type="ECO:0000256" key="3">
    <source>
        <dbReference type="ARBA" id="ARBA00022989"/>
    </source>
</evidence>
<reference evidence="13" key="1">
    <citation type="submission" date="2025-08" db="UniProtKB">
        <authorList>
            <consortium name="RefSeq"/>
        </authorList>
    </citation>
    <scope>IDENTIFICATION</scope>
    <source>
        <tissue evidence="13">Gonad</tissue>
    </source>
</reference>
<keyword evidence="5 10" id="KW-0472">Membrane</keyword>
<dbReference type="GO" id="GO:0004930">
    <property type="term" value="F:G protein-coupled receptor activity"/>
    <property type="evidence" value="ECO:0007669"/>
    <property type="project" value="UniProtKB-KW"/>
</dbReference>
<evidence type="ECO:0000256" key="7">
    <source>
        <dbReference type="ARBA" id="ARBA00023224"/>
    </source>
</evidence>
<comment type="similarity">
    <text evidence="8">Belongs to the G-protein coupled receptor 1 family.</text>
</comment>
<organism evidence="12 13">
    <name type="scientific">Branchiostoma belcheri</name>
    <name type="common">Amphioxus</name>
    <dbReference type="NCBI Taxonomy" id="7741"/>
    <lineage>
        <taxon>Eukaryota</taxon>
        <taxon>Metazoa</taxon>
        <taxon>Chordata</taxon>
        <taxon>Cephalochordata</taxon>
        <taxon>Leptocardii</taxon>
        <taxon>Amphioxiformes</taxon>
        <taxon>Branchiostomatidae</taxon>
        <taxon>Branchiostoma</taxon>
    </lineage>
</organism>
<dbReference type="KEGG" id="bbel:109475138"/>
<feature type="compositionally biased region" description="Basic and acidic residues" evidence="9">
    <location>
        <begin position="376"/>
        <end position="392"/>
    </location>
</feature>
<evidence type="ECO:0000256" key="2">
    <source>
        <dbReference type="ARBA" id="ARBA00022692"/>
    </source>
</evidence>
<dbReference type="Pfam" id="PF00001">
    <property type="entry name" value="7tm_1"/>
    <property type="match status" value="1"/>
</dbReference>
<dbReference type="GeneID" id="109475138"/>
<dbReference type="PANTHER" id="PTHR45695:SF15">
    <property type="entry name" value="OPSIN RH2"/>
    <property type="match status" value="1"/>
</dbReference>
<feature type="transmembrane region" description="Helical" evidence="10">
    <location>
        <begin position="208"/>
        <end position="231"/>
    </location>
</feature>
<evidence type="ECO:0000256" key="6">
    <source>
        <dbReference type="ARBA" id="ARBA00023170"/>
    </source>
</evidence>
<feature type="transmembrane region" description="Helical" evidence="10">
    <location>
        <begin position="118"/>
        <end position="136"/>
    </location>
</feature>
<keyword evidence="2 8" id="KW-0812">Transmembrane</keyword>
<dbReference type="PRINTS" id="PR00237">
    <property type="entry name" value="GPCRRHODOPSN"/>
</dbReference>
<feature type="compositionally biased region" description="Acidic residues" evidence="9">
    <location>
        <begin position="335"/>
        <end position="347"/>
    </location>
</feature>
<feature type="transmembrane region" description="Helical" evidence="10">
    <location>
        <begin position="474"/>
        <end position="496"/>
    </location>
</feature>
<evidence type="ECO:0000256" key="1">
    <source>
        <dbReference type="ARBA" id="ARBA00004141"/>
    </source>
</evidence>
<keyword evidence="6 8" id="KW-0675">Receptor</keyword>
<evidence type="ECO:0000259" key="11">
    <source>
        <dbReference type="PROSITE" id="PS50262"/>
    </source>
</evidence>
<feature type="region of interest" description="Disordered" evidence="9">
    <location>
        <begin position="306"/>
        <end position="395"/>
    </location>
</feature>
<keyword evidence="12" id="KW-1185">Reference proteome</keyword>
<dbReference type="InterPro" id="IPR017452">
    <property type="entry name" value="GPCR_Rhodpsn_7TM"/>
</dbReference>
<comment type="subcellular location">
    <subcellularLocation>
        <location evidence="1">Membrane</location>
        <topology evidence="1">Multi-pass membrane protein</topology>
    </subcellularLocation>
</comment>
<evidence type="ECO:0000256" key="8">
    <source>
        <dbReference type="RuleBase" id="RU000688"/>
    </source>
</evidence>
<accession>A0A6P4Z3T6</accession>
<evidence type="ECO:0000256" key="10">
    <source>
        <dbReference type="SAM" id="Phobius"/>
    </source>
</evidence>
<dbReference type="PROSITE" id="PS50262">
    <property type="entry name" value="G_PROTEIN_RECEP_F1_2"/>
    <property type="match status" value="1"/>
</dbReference>
<feature type="domain" description="G-protein coupled receptors family 1 profile" evidence="11">
    <location>
        <begin position="57"/>
        <end position="533"/>
    </location>
</feature>
<protein>
    <submittedName>
        <fullName evidence="13">KiSS-1 receptor-like</fullName>
    </submittedName>
</protein>
<evidence type="ECO:0000256" key="5">
    <source>
        <dbReference type="ARBA" id="ARBA00023136"/>
    </source>
</evidence>
<dbReference type="AlphaFoldDB" id="A0A6P4Z3T6"/>
<feature type="compositionally biased region" description="Basic and acidic residues" evidence="9">
    <location>
        <begin position="324"/>
        <end position="334"/>
    </location>
</feature>
<dbReference type="OrthoDB" id="2132067at2759"/>
<dbReference type="InterPro" id="IPR000276">
    <property type="entry name" value="GPCR_Rhodpsn"/>
</dbReference>
<keyword evidence="4 8" id="KW-0297">G-protein coupled receptor</keyword>
<dbReference type="RefSeq" id="XP_019631233.1">
    <property type="nucleotide sequence ID" value="XM_019775674.1"/>
</dbReference>
<keyword evidence="3 10" id="KW-1133">Transmembrane helix</keyword>
<proteinExistence type="inferred from homology"/>
<dbReference type="PANTHER" id="PTHR45695">
    <property type="entry name" value="LEUCOKININ RECEPTOR-RELATED"/>
    <property type="match status" value="1"/>
</dbReference>
<evidence type="ECO:0000313" key="12">
    <source>
        <dbReference type="Proteomes" id="UP000515135"/>
    </source>
</evidence>
<feature type="transmembrane region" description="Helical" evidence="10">
    <location>
        <begin position="516"/>
        <end position="536"/>
    </location>
</feature>
<feature type="transmembrane region" description="Helical" evidence="10">
    <location>
        <begin position="44"/>
        <end position="66"/>
    </location>
</feature>